<dbReference type="AlphaFoldDB" id="A0A7S8EB91"/>
<reference evidence="2 3" key="1">
    <citation type="submission" date="2020-02" db="EMBL/GenBank/DDBJ databases">
        <authorList>
            <person name="Zheng R.K."/>
            <person name="Sun C.M."/>
        </authorList>
    </citation>
    <scope>NUCLEOTIDE SEQUENCE [LARGE SCALE GENOMIC DNA]</scope>
    <source>
        <strain evidence="3">rifampicinis</strain>
    </source>
</reference>
<sequence>MSDIYIAPGALYDLGPFFGGDQGLLGYQVGSEQIQIVQATEDDGIGRFLMRKNHFAEQLAIGKGWICRGDDMSPDMATYYQTHTRTSSGDLLTGHVWFPRYASMGSWFISRALVQFFSKGSWKSQTHGTVVNSASPAGTPQGLPFESTWKIQFVNYFSVIQPVIDGHDYPSRMDVVSLDGSVWNGQTWALQETWYFQKGYGLIGWTRYDAAGKRAAFNWFEADLSEPPTMDIYVPPTGWRKIAVKSLEAEMDAHLSTTPEQLPDGENLDDANLDESGLPEGFQSYLMQLQTDDGAALRIRAEANTVSKTLGYIPYSDAWRAISLKPDELITANGYVWMQVIFEGLKGWAAYRWLNSARADNRLFVTNPALDVDETDIDESDPVVPDGSPEEDDPEEAPVDDSQPPAGQGEIWVRLDDYDYNQLETSIHINLALVLAMMGVRYEEFNATQAYDVLRAAADAAQAEADAEVTALAQN</sequence>
<evidence type="ECO:0000256" key="1">
    <source>
        <dbReference type="SAM" id="MobiDB-lite"/>
    </source>
</evidence>
<evidence type="ECO:0000313" key="3">
    <source>
        <dbReference type="Proteomes" id="UP000594468"/>
    </source>
</evidence>
<accession>A0A7S8EB91</accession>
<organism evidence="2 3">
    <name type="scientific">Phototrophicus methaneseepsis</name>
    <dbReference type="NCBI Taxonomy" id="2710758"/>
    <lineage>
        <taxon>Bacteria</taxon>
        <taxon>Bacillati</taxon>
        <taxon>Chloroflexota</taxon>
        <taxon>Candidatus Thermofontia</taxon>
        <taxon>Phototrophicales</taxon>
        <taxon>Phototrophicaceae</taxon>
        <taxon>Phototrophicus</taxon>
    </lineage>
</organism>
<dbReference type="EMBL" id="CP062983">
    <property type="protein sequence ID" value="QPC83793.1"/>
    <property type="molecule type" value="Genomic_DNA"/>
</dbReference>
<feature type="compositionally biased region" description="Acidic residues" evidence="1">
    <location>
        <begin position="388"/>
        <end position="399"/>
    </location>
</feature>
<dbReference type="RefSeq" id="WP_195171857.1">
    <property type="nucleotide sequence ID" value="NZ_CP062983.1"/>
</dbReference>
<keyword evidence="3" id="KW-1185">Reference proteome</keyword>
<dbReference type="Proteomes" id="UP000594468">
    <property type="component" value="Chromosome"/>
</dbReference>
<evidence type="ECO:0000313" key="2">
    <source>
        <dbReference type="EMBL" id="QPC83793.1"/>
    </source>
</evidence>
<proteinExistence type="predicted"/>
<feature type="region of interest" description="Disordered" evidence="1">
    <location>
        <begin position="374"/>
        <end position="408"/>
    </location>
</feature>
<gene>
    <name evidence="2" type="ORF">G4Y79_05280</name>
</gene>
<name>A0A7S8EB91_9CHLR</name>
<dbReference type="KEGG" id="pmet:G4Y79_05280"/>
<protein>
    <submittedName>
        <fullName evidence="2">Uncharacterized protein</fullName>
    </submittedName>
</protein>